<evidence type="ECO:0000313" key="1">
    <source>
        <dbReference type="EMBL" id="PRR81936.1"/>
    </source>
</evidence>
<reference evidence="1 2" key="1">
    <citation type="submission" date="2018-03" db="EMBL/GenBank/DDBJ databases">
        <title>Genome sequence of Clostridium vincentii DSM 10228.</title>
        <authorList>
            <person name="Poehlein A."/>
            <person name="Daniel R."/>
        </authorList>
    </citation>
    <scope>NUCLEOTIDE SEQUENCE [LARGE SCALE GENOMIC DNA]</scope>
    <source>
        <strain evidence="1 2">DSM 10228</strain>
    </source>
</reference>
<keyword evidence="2" id="KW-1185">Reference proteome</keyword>
<sequence length="154" mass="17480">MGLLILKGHKCFFYKDENGLLTGEKGNVVGTLQDFKPKDGGNNKYKISYKATTSDVDDKLLYSVIIIITYPPKQEFKLDNFKMFKEILQVVHGKDYDVTSLETSIQEHILTVQPGEIKSRGSEEVNSFNEALSFSNQKDGAVENRLTYILTYKN</sequence>
<name>A0A2T0BDH7_9CLOT</name>
<dbReference type="AlphaFoldDB" id="A0A2T0BDH7"/>
<comment type="caution">
    <text evidence="1">The sequence shown here is derived from an EMBL/GenBank/DDBJ whole genome shotgun (WGS) entry which is preliminary data.</text>
</comment>
<evidence type="ECO:0000313" key="2">
    <source>
        <dbReference type="Proteomes" id="UP000239471"/>
    </source>
</evidence>
<dbReference type="Proteomes" id="UP000239471">
    <property type="component" value="Unassembled WGS sequence"/>
</dbReference>
<organism evidence="1 2">
    <name type="scientific">Clostridium vincentii</name>
    <dbReference type="NCBI Taxonomy" id="52704"/>
    <lineage>
        <taxon>Bacteria</taxon>
        <taxon>Bacillati</taxon>
        <taxon>Bacillota</taxon>
        <taxon>Clostridia</taxon>
        <taxon>Eubacteriales</taxon>
        <taxon>Clostridiaceae</taxon>
        <taxon>Clostridium</taxon>
    </lineage>
</organism>
<gene>
    <name evidence="1" type="ORF">CLVI_21440</name>
</gene>
<proteinExistence type="predicted"/>
<dbReference type="EMBL" id="PVXQ01000022">
    <property type="protein sequence ID" value="PRR81936.1"/>
    <property type="molecule type" value="Genomic_DNA"/>
</dbReference>
<protein>
    <submittedName>
        <fullName evidence="1">Uncharacterized protein</fullName>
    </submittedName>
</protein>
<accession>A0A2T0BDH7</accession>